<protein>
    <submittedName>
        <fullName evidence="11">Multidrug ABC transporter ATP-binding protein</fullName>
    </submittedName>
</protein>
<evidence type="ECO:0000256" key="4">
    <source>
        <dbReference type="ARBA" id="ARBA00022840"/>
    </source>
</evidence>
<evidence type="ECO:0000259" key="9">
    <source>
        <dbReference type="PROSITE" id="PS50893"/>
    </source>
</evidence>
<dbReference type="PANTHER" id="PTHR24221">
    <property type="entry name" value="ATP-BINDING CASSETTE SUB-FAMILY B"/>
    <property type="match status" value="1"/>
</dbReference>
<name>A0ABQ4F4H6_9ACTN</name>
<sequence length="635" mass="67808">MTAPARRGPGMAAATGATVTTWDTARFVAARLRPYRRQTAGALLIVVARVGLGILNPLALLVLLDQALPRRDTELLLLICGGLVVVGGVVSVLNVAETAITSRISQRLVVDLRTEMFDRVHAQPLDFFAAHSGSEVQARLVSDVNGVDRFVGQTVRSAVAAIVHAGTAAIAMIILSWPLAVASLLLTALLSLLNNRFADRRRSLATARQRHITTMMRHVSDMLSLDGAVLGRTLGRTDRQRDEFTDVCESIRDTTVKQRVVGSRALTFIGFCFASLAPICYLVAGTLLPQLSMGTVVALVMLQMRLSDPIQTLLGFSAQIQASVAMFERIMQYTGLAAEPLPATRKVGGAPLAIRARNLRFRYADANRPALDDLDLDLVPGALHVVVGRTGSGKSTLGLSLCGLLTPDGGSIAVDGVPASPERLREQATLVPQHTTFLNASLRQNLEFARDGVTVPELVEALRAACLDDLVVRLPRGLDTPIGERGHQLSGGERQRLAIARALLAGGRLFVFDEATSALDGVTAQRVHDALRATARDHTLVVIAHRLPRLAADDRVFVVDGGRVVEQGPHGRLRAAGGAYAAMLAAQAADSTEPATDPRGDRPDQEKEEKSGPARTSTESRSGTRIPLAVARSDP</sequence>
<accession>A0ABQ4F4H6</accession>
<evidence type="ECO:0000256" key="6">
    <source>
        <dbReference type="ARBA" id="ARBA00023136"/>
    </source>
</evidence>
<keyword evidence="4 11" id="KW-0067">ATP-binding</keyword>
<dbReference type="PROSITE" id="PS50929">
    <property type="entry name" value="ABC_TM1F"/>
    <property type="match status" value="1"/>
</dbReference>
<dbReference type="EMBL" id="BONX01000087">
    <property type="protein sequence ID" value="GIH01813.1"/>
    <property type="molecule type" value="Genomic_DNA"/>
</dbReference>
<keyword evidence="6 8" id="KW-0472">Membrane</keyword>
<evidence type="ECO:0000256" key="2">
    <source>
        <dbReference type="ARBA" id="ARBA00022692"/>
    </source>
</evidence>
<dbReference type="InterPro" id="IPR027417">
    <property type="entry name" value="P-loop_NTPase"/>
</dbReference>
<gene>
    <name evidence="11" type="ORF">Pma05_83850</name>
</gene>
<dbReference type="SUPFAM" id="SSF52540">
    <property type="entry name" value="P-loop containing nucleoside triphosphate hydrolases"/>
    <property type="match status" value="1"/>
</dbReference>
<feature type="domain" description="ABC transmembrane type-1" evidence="10">
    <location>
        <begin position="40"/>
        <end position="322"/>
    </location>
</feature>
<dbReference type="InterPro" id="IPR017871">
    <property type="entry name" value="ABC_transporter-like_CS"/>
</dbReference>
<keyword evidence="5 8" id="KW-1133">Transmembrane helix</keyword>
<feature type="transmembrane region" description="Helical" evidence="8">
    <location>
        <begin position="75"/>
        <end position="96"/>
    </location>
</feature>
<dbReference type="GO" id="GO:0005524">
    <property type="term" value="F:ATP binding"/>
    <property type="evidence" value="ECO:0007669"/>
    <property type="project" value="UniProtKB-KW"/>
</dbReference>
<dbReference type="PROSITE" id="PS50893">
    <property type="entry name" value="ABC_TRANSPORTER_2"/>
    <property type="match status" value="1"/>
</dbReference>
<dbReference type="InterPro" id="IPR039421">
    <property type="entry name" value="Type_1_exporter"/>
</dbReference>
<dbReference type="PANTHER" id="PTHR24221:SF654">
    <property type="entry name" value="ATP-BINDING CASSETTE SUB-FAMILY B MEMBER 6"/>
    <property type="match status" value="1"/>
</dbReference>
<feature type="domain" description="ABC transporter" evidence="9">
    <location>
        <begin position="354"/>
        <end position="586"/>
    </location>
</feature>
<dbReference type="Pfam" id="PF00005">
    <property type="entry name" value="ABC_tran"/>
    <property type="match status" value="1"/>
</dbReference>
<feature type="compositionally biased region" description="Polar residues" evidence="7">
    <location>
        <begin position="614"/>
        <end position="623"/>
    </location>
</feature>
<dbReference type="InterPro" id="IPR003439">
    <property type="entry name" value="ABC_transporter-like_ATP-bd"/>
</dbReference>
<evidence type="ECO:0000259" key="10">
    <source>
        <dbReference type="PROSITE" id="PS50929"/>
    </source>
</evidence>
<organism evidence="11 12">
    <name type="scientific">Plantactinospora mayteni</name>
    <dbReference type="NCBI Taxonomy" id="566021"/>
    <lineage>
        <taxon>Bacteria</taxon>
        <taxon>Bacillati</taxon>
        <taxon>Actinomycetota</taxon>
        <taxon>Actinomycetes</taxon>
        <taxon>Micromonosporales</taxon>
        <taxon>Micromonosporaceae</taxon>
        <taxon>Plantactinospora</taxon>
    </lineage>
</organism>
<dbReference type="SMART" id="SM00382">
    <property type="entry name" value="AAA"/>
    <property type="match status" value="1"/>
</dbReference>
<feature type="transmembrane region" description="Helical" evidence="8">
    <location>
        <begin position="40"/>
        <end position="63"/>
    </location>
</feature>
<keyword evidence="2 8" id="KW-0812">Transmembrane</keyword>
<dbReference type="RefSeq" id="WP_203863029.1">
    <property type="nucleotide sequence ID" value="NZ_BAAAZQ010000051.1"/>
</dbReference>
<dbReference type="Gene3D" id="3.40.50.300">
    <property type="entry name" value="P-loop containing nucleotide triphosphate hydrolases"/>
    <property type="match status" value="1"/>
</dbReference>
<dbReference type="PROSITE" id="PS00211">
    <property type="entry name" value="ABC_TRANSPORTER_1"/>
    <property type="match status" value="1"/>
</dbReference>
<dbReference type="InterPro" id="IPR011527">
    <property type="entry name" value="ABC1_TM_dom"/>
</dbReference>
<feature type="region of interest" description="Disordered" evidence="7">
    <location>
        <begin position="585"/>
        <end position="635"/>
    </location>
</feature>
<keyword evidence="3" id="KW-0547">Nucleotide-binding</keyword>
<keyword evidence="12" id="KW-1185">Reference proteome</keyword>
<evidence type="ECO:0000256" key="5">
    <source>
        <dbReference type="ARBA" id="ARBA00022989"/>
    </source>
</evidence>
<dbReference type="InterPro" id="IPR036640">
    <property type="entry name" value="ABC1_TM_sf"/>
</dbReference>
<dbReference type="Pfam" id="PF00664">
    <property type="entry name" value="ABC_membrane"/>
    <property type="match status" value="1"/>
</dbReference>
<evidence type="ECO:0000256" key="8">
    <source>
        <dbReference type="SAM" id="Phobius"/>
    </source>
</evidence>
<feature type="compositionally biased region" description="Basic and acidic residues" evidence="7">
    <location>
        <begin position="596"/>
        <end position="612"/>
    </location>
</feature>
<evidence type="ECO:0000313" key="12">
    <source>
        <dbReference type="Proteomes" id="UP000621500"/>
    </source>
</evidence>
<comment type="subcellular location">
    <subcellularLocation>
        <location evidence="1">Cell membrane</location>
        <topology evidence="1">Multi-pass membrane protein</topology>
    </subcellularLocation>
</comment>
<feature type="transmembrane region" description="Helical" evidence="8">
    <location>
        <begin position="169"/>
        <end position="193"/>
    </location>
</feature>
<comment type="caution">
    <text evidence="11">The sequence shown here is derived from an EMBL/GenBank/DDBJ whole genome shotgun (WGS) entry which is preliminary data.</text>
</comment>
<dbReference type="Proteomes" id="UP000621500">
    <property type="component" value="Unassembled WGS sequence"/>
</dbReference>
<evidence type="ECO:0000313" key="11">
    <source>
        <dbReference type="EMBL" id="GIH01813.1"/>
    </source>
</evidence>
<dbReference type="SUPFAM" id="SSF90123">
    <property type="entry name" value="ABC transporter transmembrane region"/>
    <property type="match status" value="1"/>
</dbReference>
<evidence type="ECO:0000256" key="3">
    <source>
        <dbReference type="ARBA" id="ARBA00022741"/>
    </source>
</evidence>
<reference evidence="11 12" key="1">
    <citation type="submission" date="2021-01" db="EMBL/GenBank/DDBJ databases">
        <title>Whole genome shotgun sequence of Plantactinospora mayteni NBRC 109088.</title>
        <authorList>
            <person name="Komaki H."/>
            <person name="Tamura T."/>
        </authorList>
    </citation>
    <scope>NUCLEOTIDE SEQUENCE [LARGE SCALE GENOMIC DNA]</scope>
    <source>
        <strain evidence="11 12">NBRC 109088</strain>
    </source>
</reference>
<evidence type="ECO:0000256" key="1">
    <source>
        <dbReference type="ARBA" id="ARBA00004651"/>
    </source>
</evidence>
<feature type="transmembrane region" description="Helical" evidence="8">
    <location>
        <begin position="265"/>
        <end position="284"/>
    </location>
</feature>
<dbReference type="Gene3D" id="1.20.1560.10">
    <property type="entry name" value="ABC transporter type 1, transmembrane domain"/>
    <property type="match status" value="1"/>
</dbReference>
<dbReference type="InterPro" id="IPR003593">
    <property type="entry name" value="AAA+_ATPase"/>
</dbReference>
<proteinExistence type="predicted"/>
<evidence type="ECO:0000256" key="7">
    <source>
        <dbReference type="SAM" id="MobiDB-lite"/>
    </source>
</evidence>